<feature type="compositionally biased region" description="Acidic residues" evidence="7">
    <location>
        <begin position="3087"/>
        <end position="3100"/>
    </location>
</feature>
<evidence type="ECO:0000259" key="8">
    <source>
        <dbReference type="Pfam" id="PF12340"/>
    </source>
</evidence>
<keyword evidence="12" id="KW-1185">Reference proteome</keyword>
<evidence type="ECO:0000313" key="12">
    <source>
        <dbReference type="Proteomes" id="UP000002035"/>
    </source>
</evidence>
<dbReference type="GO" id="GO:0004843">
    <property type="term" value="F:cysteine-type deubiquitinase activity"/>
    <property type="evidence" value="ECO:0007669"/>
    <property type="project" value="UniProtKB-EC"/>
</dbReference>
<feature type="domain" description="DUF3638" evidence="8">
    <location>
        <begin position="1985"/>
        <end position="2195"/>
    </location>
</feature>
<dbReference type="Pfam" id="PF12340">
    <property type="entry name" value="DUF3638"/>
    <property type="match status" value="1"/>
</dbReference>
<proteinExistence type="predicted"/>
<dbReference type="PANTHER" id="PTHR13367">
    <property type="entry name" value="UBIQUITIN THIOESTERASE"/>
    <property type="match status" value="1"/>
</dbReference>
<dbReference type="STRING" id="554155.C5FBQ4"/>
<evidence type="ECO:0000256" key="4">
    <source>
        <dbReference type="ARBA" id="ARBA00022786"/>
    </source>
</evidence>
<evidence type="ECO:0000256" key="3">
    <source>
        <dbReference type="ARBA" id="ARBA00022670"/>
    </source>
</evidence>
<dbReference type="OrthoDB" id="3182339at2759"/>
<protein>
    <recommendedName>
        <fullName evidence="2">ubiquitinyl hydrolase 1</fullName>
        <ecNumber evidence="2">3.4.19.12</ecNumber>
    </recommendedName>
</protein>
<gene>
    <name evidence="11" type="ORF">MCYG_00126</name>
</gene>
<dbReference type="eggNOG" id="ENOG502QUFK">
    <property type="taxonomic scope" value="Eukaryota"/>
</dbReference>
<dbReference type="EMBL" id="DS995701">
    <property type="protein sequence ID" value="EEQ27238.1"/>
    <property type="molecule type" value="Genomic_DNA"/>
</dbReference>
<feature type="domain" description="DUF6606" evidence="10">
    <location>
        <begin position="16"/>
        <end position="240"/>
    </location>
</feature>
<dbReference type="EC" id="3.4.19.12" evidence="2"/>
<organism evidence="11 12">
    <name type="scientific">Arthroderma otae (strain ATCC MYA-4605 / CBS 113480)</name>
    <name type="common">Microsporum canis</name>
    <dbReference type="NCBI Taxonomy" id="554155"/>
    <lineage>
        <taxon>Eukaryota</taxon>
        <taxon>Fungi</taxon>
        <taxon>Dikarya</taxon>
        <taxon>Ascomycota</taxon>
        <taxon>Pezizomycotina</taxon>
        <taxon>Eurotiomycetes</taxon>
        <taxon>Eurotiomycetidae</taxon>
        <taxon>Onygenales</taxon>
        <taxon>Arthrodermataceae</taxon>
        <taxon>Microsporum</taxon>
    </lineage>
</organism>
<dbReference type="GeneID" id="9223478"/>
<evidence type="ECO:0000313" key="11">
    <source>
        <dbReference type="EMBL" id="EEQ27238.1"/>
    </source>
</evidence>
<keyword evidence="5" id="KW-0378">Hydrolase</keyword>
<keyword evidence="6" id="KW-0788">Thiol protease</keyword>
<evidence type="ECO:0000256" key="6">
    <source>
        <dbReference type="ARBA" id="ARBA00022807"/>
    </source>
</evidence>
<keyword evidence="4" id="KW-0833">Ubl conjugation pathway</keyword>
<dbReference type="Proteomes" id="UP000002035">
    <property type="component" value="Unassembled WGS sequence"/>
</dbReference>
<dbReference type="HOGENOM" id="CLU_000211_1_0_1"/>
<comment type="catalytic activity">
    <reaction evidence="1">
        <text>Thiol-dependent hydrolysis of ester, thioester, amide, peptide and isopeptide bonds formed by the C-terminal Gly of ubiquitin (a 76-residue protein attached to proteins as an intracellular targeting signal).</text>
        <dbReference type="EC" id="3.4.19.12"/>
    </reaction>
</comment>
<name>C5FBQ4_ARTOC</name>
<dbReference type="Pfam" id="PF12359">
    <property type="entry name" value="DUF3645"/>
    <property type="match status" value="1"/>
</dbReference>
<keyword evidence="3" id="KW-0645">Protease</keyword>
<feature type="domain" description="DUF3645" evidence="9">
    <location>
        <begin position="2317"/>
        <end position="2349"/>
    </location>
</feature>
<reference evidence="12" key="1">
    <citation type="journal article" date="2012" name="MBio">
        <title>Comparative genome analysis of Trichophyton rubrum and related dermatophytes reveals candidate genes involved in infection.</title>
        <authorList>
            <person name="Martinez D.A."/>
            <person name="Oliver B.G."/>
            <person name="Graeser Y."/>
            <person name="Goldberg J.M."/>
            <person name="Li W."/>
            <person name="Martinez-Rossi N.M."/>
            <person name="Monod M."/>
            <person name="Shelest E."/>
            <person name="Barton R.C."/>
            <person name="Birch E."/>
            <person name="Brakhage A.A."/>
            <person name="Chen Z."/>
            <person name="Gurr S.J."/>
            <person name="Heiman D."/>
            <person name="Heitman J."/>
            <person name="Kosti I."/>
            <person name="Rossi A."/>
            <person name="Saif S."/>
            <person name="Samalova M."/>
            <person name="Saunders C.W."/>
            <person name="Shea T."/>
            <person name="Summerbell R.C."/>
            <person name="Xu J."/>
            <person name="Young S."/>
            <person name="Zeng Q."/>
            <person name="Birren B.W."/>
            <person name="Cuomo C.A."/>
            <person name="White T.C."/>
        </authorList>
    </citation>
    <scope>NUCLEOTIDE SEQUENCE [LARGE SCALE GENOMIC DNA]</scope>
    <source>
        <strain evidence="12">ATCC MYA-4605 / CBS 113480</strain>
    </source>
</reference>
<dbReference type="InterPro" id="IPR022105">
    <property type="entry name" value="DUF3645"/>
</dbReference>
<evidence type="ECO:0000256" key="7">
    <source>
        <dbReference type="SAM" id="MobiDB-lite"/>
    </source>
</evidence>
<evidence type="ECO:0000259" key="10">
    <source>
        <dbReference type="Pfam" id="PF20255"/>
    </source>
</evidence>
<evidence type="ECO:0000256" key="2">
    <source>
        <dbReference type="ARBA" id="ARBA00012759"/>
    </source>
</evidence>
<dbReference type="VEuPathDB" id="FungiDB:MCYG_00126"/>
<dbReference type="InterPro" id="IPR046541">
    <property type="entry name" value="DUF6606"/>
</dbReference>
<sequence length="3100" mass="353022">MKKPYPPSACSKLEYVFNHIVLPPRLPGKEENCDDDIRYELLSFLQDASLAFKSDSDKDLSAIGLSLGKVLEICEATNLGGKLDKSTLLREFQDIEPKTPIILHVKEQNAGLLICKDYRDGEEIVLFEAFEASAVSEKVLSVEGSLQWDFPGEAVVIPYTVFTQESFQKSLSNFLECASTESIKRFAACVLKAGSVAFENRDTTDPALITQMLMTLLEANGSRIFPPLLRKRVRDEVSWAPGGESGAASLSPDKLSLLKAKLARRLSKLELDREKAQHDDRVIYDRLFEKFEHSFQSSISNANDHIASEWSAFKAHIQRRIPRLPTHADAESLNLSLTNSKEEIEKVLSQYERDGLSKNSKWSNYKDFNPKHSNAFGTFANIYNDLSMQELIPDEAFLNLNVDTPSACTTIAGHIKQYLDKVEKPYDDNPEQKSIMILNVIRLWVALDKYATELYPLLLDYHPGISPDLLDVLQLSSLRDITRLNTIQEYIDTRCTQSLSRRTIFDDPTEGCFAEKYFDSSEDAHILQSLHLKIISQAKRAYEKKVCDWQVMSEKFEALQKKIAQSFCSYVTNRFGGVDHDNNCEKCYDQRRANRMTIKIHEHPLPSNPVQAKAVVFELQCPEAFRAYRNATWQAFGVMACPNTQPKIEPKLLIYEYSELQNFVTGNPYGFTLASTRKSLLSTHYRGVYFPVRLEDICFDNNLKVRYYNTYTGTFSNRQSYTASFSHHLRMNTPINSPFASITPQGSLSGSSSYEIIASQPSCPAGLNAHEFMAYKSLFSGIISRWPTILVELGSSNLNFSTKGPSSLICQLAIQAGPRDKNDPFRVVHKIFHDESFCTQLITMLQERLVGIASNWRETDCMEMLITLILRLCSLAPVKVLEKALVLLGMAQETLLKWVRHLRHEICTSGDSDIIANCSEFAFIVALLLRRTFAVYAENIPGYTGNMTERDIRCFIEASISLQDNAPSDLKSLSPSPRRALIRDLKMVYRMRSILSQSLNNHSGSLGAVITEIWTQSSQTVGEFSDLKLIEGCEWAEIEISPTITSRKQTVHYHILEGHLLVDGQPLATLPANYRNAMVIDRLFGNQRLLVYPSSLQGMSYVFPFEVNKQRIHIGFRDGKTFVRAETRGIVYEFLPCEIFGSKRNFDLPGPLVENCIHWLNLSTGKIKIRRRPNIWHDKESNWEVDFYNRKACRRTVTLVDPHSQLFRLVTSVFDGFENPGYITIFQPSERRLSVELRRLELDFNVSEGGYLKCKQLNSVIDMNQDAGTWYGLNSKLVLRDVDNHEQRSIIVPMGPIRSTRNGIHVTVFAENQGTYGRFFINNSLGRLDCPAEPWTLYVKAQFHAYTSFVIPDQLTGRTGTEEAVHCLDSGYSQPWTTVNSGPHETLQSIAQLAPTRVYYPPGSKTVQHTTWNENLTPWIQHEIFSFLVEKIRETERQLRQFNVNEAGQLTTKPVWDDFLMKRAYRRRNAYQRPNAGFHELSFLEDTMYESRDRFREDQSRTNVFEISSFVKNWSTNTGAHIDLIKKLEAWPTIGGYHQIFDKVLLSDMLDAQFDKSWGSIVNFCRNSEAEKKYRLMMMMALMSFSSHADMEIIRTLVLFATVPSLKSLNPPKWVHYKDFRYNQQPTVAYLRKLIQNCSVPYTGDERGFLPLNIKTRKRLEAAEREHEKRVERDAVAFSEFIFAQWPCFEPSTLEMPDISLLDVQLALKLILPDWSRLFQNSELSNYLAKVQATLLSNNFGKFEPFNCCIKSMATEIFPTRTRGVDIPTLMGNLLRKPCMVYTHERYPIKAVNNGHDTLLTSSGKHSFLNSGEQADIQNMFTPQRGGFSETLELEKIIKRIANSPSLVRQQYGQDLMTSLNALRVIKTAHGLTSKEFEPSTLYKNIALATQEVQHHLEHLKSALNGNDLRFRWLHSAGLWPCMTTVTLLEQLRSTFKGVFGPGMKESLIAFAVAIVSRQRLLRIKDAYLRHKYQILDDEQKYTPHLNWDPALHPDWLLLQIDADICIRPNQVDVAYATISPSSRANSVLQMNMGQAAVLSDTTKLLRVVVPKALLLQTSQVLQGRLGGLVGREIRHVPFSRRTPTSPDMINSYLKIHKDIMSSAGVIVGLPEHMMSFKLSGQQRLVDNKLPDAKQMIKINEWMQKVCRDVLDECDFTLAPRTQLIYPSGTQSTVDGHPQRWETAEKLLELFSGHVWGLWQRYPKSIEVIPRPKGGFPIVYFLRKDAEEALMSLIVKDIIDGRTSVIPVQDCRHSELMDIKAFISEATIPPKIVKRVSSLFPDNSAARRNIYLLRGLLVHRILLLTLKKRWNVQYGLHPLRDPIAVPFTAKGVPSEQAEWGHPDVAILFTCLAFYLGGLELPQVRQCLDGLMKSSDPSTTYEQWSNSSETLPKILRDWNTINTEDESQVLQLWSHLRYQMPLINYFLNHFVFPKHAKQFRVKLQASGWDIPLSSPRANPGTMTTGFSGTNDNRTVLPLTIEQKDLNSLVHTNAEVLTFILRARQYVVAKDTDGKRLTETGLLELLRNMKIRVLIDAGAQILEMDNLSLVKEWLRVDWKAPAAMYFNTENKPYIIYRNGYQVPLLASPYADNLADCLVYLDEAHTRGTDLKFPGDAIGALTLGLGQTKDHTVQAAMRLRQLGTTQSITFFAPPEVHYSILDSRGLHASVPVKAADVVYWLLVQTCIGIEQIQPLYFSQGMDFCRRTQAALDNPKCLTDPNQRQQYCKALQQEEMQTLQELFKPVAKAKSRAAVTAYSPQIATHVKNLEQRRKGFQDFGDAVHSSALQEVEQEREVAYEVEAIREVQKAPRFTALVFPGLHEDIERFCRTGMLTSCSSGYQQAFIALKKTGLGQKHGINSSATSSKLFLSKEFLRTIRLPVGEYNDNYIRHVNWVLWSPLSKAALVIIPEEAELLIHLHQKSKHIHTHLLTYAAPVTRGMLRFNNLDFYSIPRLPENWKAPSWLTIELGILAGRVYFDYSEYEPMCKYLGLASSMAEITPDTLESDMSLTKMPEEDMENTVKTSNLSFTSKPLSFLQEWLALRRKGQEFNNTPMGYICQGKMLNERNAFFSSSRELRANVPKLKAKGNSSDDDEDIESPEASD</sequence>
<dbReference type="OMA" id="CIIPMVA"/>
<dbReference type="InterPro" id="IPR022099">
    <property type="entry name" value="DUF3638"/>
</dbReference>
<dbReference type="PANTHER" id="PTHR13367:SF32">
    <property type="entry name" value="DUF6606 DOMAIN-CONTAINING PROTEIN"/>
    <property type="match status" value="1"/>
</dbReference>
<evidence type="ECO:0000256" key="1">
    <source>
        <dbReference type="ARBA" id="ARBA00000707"/>
    </source>
</evidence>
<feature type="region of interest" description="Disordered" evidence="7">
    <location>
        <begin position="3077"/>
        <end position="3100"/>
    </location>
</feature>
<dbReference type="RefSeq" id="XP_002850022.1">
    <property type="nucleotide sequence ID" value="XM_002849976.1"/>
</dbReference>
<evidence type="ECO:0000259" key="9">
    <source>
        <dbReference type="Pfam" id="PF12359"/>
    </source>
</evidence>
<dbReference type="Pfam" id="PF20255">
    <property type="entry name" value="DUF6606"/>
    <property type="match status" value="1"/>
</dbReference>
<dbReference type="GO" id="GO:0006508">
    <property type="term" value="P:proteolysis"/>
    <property type="evidence" value="ECO:0007669"/>
    <property type="project" value="UniProtKB-KW"/>
</dbReference>
<accession>C5FBQ4</accession>
<evidence type="ECO:0000256" key="5">
    <source>
        <dbReference type="ARBA" id="ARBA00022801"/>
    </source>
</evidence>
<dbReference type="InterPro" id="IPR051346">
    <property type="entry name" value="OTU_Deubiquitinase"/>
</dbReference>